<keyword evidence="7" id="KW-0472">Membrane</keyword>
<gene>
    <name evidence="8" type="ORF">ALV80_00265</name>
</gene>
<evidence type="ECO:0000256" key="4">
    <source>
        <dbReference type="ARBA" id="ARBA00022729"/>
    </source>
</evidence>
<dbReference type="Gene3D" id="2.60.40.1280">
    <property type="match status" value="1"/>
</dbReference>
<evidence type="ECO:0008006" key="10">
    <source>
        <dbReference type="Google" id="ProtNLM"/>
    </source>
</evidence>
<feature type="transmembrane region" description="Helical" evidence="7">
    <location>
        <begin position="443"/>
        <end position="460"/>
    </location>
</feature>
<dbReference type="AlphaFoldDB" id="A0AAC8ZX24"/>
<comment type="subcellular location">
    <subcellularLocation>
        <location evidence="1">Secreted</location>
        <location evidence="1">Cell wall</location>
    </subcellularLocation>
</comment>
<keyword evidence="5" id="KW-0572">Peptidoglycan-anchor</keyword>
<feature type="region of interest" description="Disordered" evidence="6">
    <location>
        <begin position="384"/>
        <end position="435"/>
    </location>
</feature>
<keyword evidence="7" id="KW-0812">Transmembrane</keyword>
<sequence>MREYDMKKLLVSVLLLLMLTWVKGVKTVQAAVSDNFTKIVFNDGKSEKVESGQLVHVNVELASVQKDKLKSDVPLTITWSGSDKVQAKGINKTKDIIVKDENDSEQKVGTYTVEADRVLIKFNDNIEKYNHLVGQLAFDLLVHNSTDDKQEITVHAGEIKKAITVDPSDKSSLLAEVTGKLNQRQDSISWEIKVNPDEKEFLGPIKILNELPEGLAFDKSTVGIEADDVFVKLGKEEVKFDQNKLLINLNNKGRSHRTFTLKYKTKILDQNATTKINKIQLEYQLKDDDKRKSSVYEGRILNDFDATFVGIRNESDDEMVRRKTLEKAERDRGLSLLFSRLLKLLDSEKEDQSKNNKDIEPVKILSKTAEPASTFEAAKEVNPKGLSGFDKKEQSSTNNAHTKLSEDDADLDEDDDIKDFSTKEHSSKSHAAKLPQAGESRNGILSFVGVFILLAGMIGFKKKFLK</sequence>
<evidence type="ECO:0000313" key="9">
    <source>
        <dbReference type="Proteomes" id="UP000063930"/>
    </source>
</evidence>
<proteinExistence type="predicted"/>
<dbReference type="NCBIfam" id="TIGR01167">
    <property type="entry name" value="LPXTG_anchor"/>
    <property type="match status" value="1"/>
</dbReference>
<protein>
    <recommendedName>
        <fullName evidence="10">LPXTG cell wall anchor domain-containing protein</fullName>
    </recommendedName>
</protein>
<keyword evidence="7" id="KW-1133">Transmembrane helix</keyword>
<evidence type="ECO:0000256" key="1">
    <source>
        <dbReference type="ARBA" id="ARBA00004191"/>
    </source>
</evidence>
<organism evidence="8 9">
    <name type="scientific">Lactobacillus helveticus</name>
    <name type="common">Lactobacillus suntoryeus</name>
    <dbReference type="NCBI Taxonomy" id="1587"/>
    <lineage>
        <taxon>Bacteria</taxon>
        <taxon>Bacillati</taxon>
        <taxon>Bacillota</taxon>
        <taxon>Bacilli</taxon>
        <taxon>Lactobacillales</taxon>
        <taxon>Lactobacillaceae</taxon>
        <taxon>Lactobacillus</taxon>
    </lineage>
</organism>
<evidence type="ECO:0000313" key="8">
    <source>
        <dbReference type="EMBL" id="ALI51736.1"/>
    </source>
</evidence>
<keyword evidence="4" id="KW-0732">Signal</keyword>
<dbReference type="InterPro" id="IPR011252">
    <property type="entry name" value="Fibrogen-bd_dom1"/>
</dbReference>
<keyword evidence="3" id="KW-0964">Secreted</keyword>
<dbReference type="EMBL" id="CP012381">
    <property type="protein sequence ID" value="ALI51736.1"/>
    <property type="molecule type" value="Genomic_DNA"/>
</dbReference>
<dbReference type="GO" id="GO:0007155">
    <property type="term" value="P:cell adhesion"/>
    <property type="evidence" value="ECO:0007669"/>
    <property type="project" value="InterPro"/>
</dbReference>
<feature type="compositionally biased region" description="Acidic residues" evidence="6">
    <location>
        <begin position="407"/>
        <end position="417"/>
    </location>
</feature>
<feature type="compositionally biased region" description="Basic and acidic residues" evidence="6">
    <location>
        <begin position="418"/>
        <end position="427"/>
    </location>
</feature>
<evidence type="ECO:0000256" key="5">
    <source>
        <dbReference type="ARBA" id="ARBA00023088"/>
    </source>
</evidence>
<dbReference type="Proteomes" id="UP000063930">
    <property type="component" value="Chromosome"/>
</dbReference>
<keyword evidence="2" id="KW-0134">Cell wall</keyword>
<evidence type="ECO:0000256" key="7">
    <source>
        <dbReference type="SAM" id="Phobius"/>
    </source>
</evidence>
<dbReference type="SUPFAM" id="SSF49401">
    <property type="entry name" value="Bacterial adhesins"/>
    <property type="match status" value="2"/>
</dbReference>
<name>A0AAC8ZX24_LACHE</name>
<evidence type="ECO:0000256" key="6">
    <source>
        <dbReference type="SAM" id="MobiDB-lite"/>
    </source>
</evidence>
<evidence type="ECO:0000256" key="3">
    <source>
        <dbReference type="ARBA" id="ARBA00022525"/>
    </source>
</evidence>
<accession>A0AAC8ZX24</accession>
<dbReference type="Gene3D" id="2.60.40.740">
    <property type="match status" value="1"/>
</dbReference>
<dbReference type="InterPro" id="IPR008966">
    <property type="entry name" value="Adhesion_dom_sf"/>
</dbReference>
<evidence type="ECO:0000256" key="2">
    <source>
        <dbReference type="ARBA" id="ARBA00022512"/>
    </source>
</evidence>
<reference evidence="8 9" key="1">
    <citation type="submission" date="2015-08" db="EMBL/GenBank/DDBJ databases">
        <title>Complete genome sequence of Lactobacillus helveticus CAUH18, a probiotic strain originated from koumiss.</title>
        <authorList>
            <person name="Yang Y."/>
            <person name="Hao Y."/>
        </authorList>
    </citation>
    <scope>NUCLEOTIDE SEQUENCE [LARGE SCALE GENOMIC DNA]</scope>
    <source>
        <strain evidence="8 9">CAUH18</strain>
    </source>
</reference>